<feature type="chain" id="PRO_5043052070" evidence="2">
    <location>
        <begin position="22"/>
        <end position="294"/>
    </location>
</feature>
<evidence type="ECO:0000313" key="4">
    <source>
        <dbReference type="Proteomes" id="UP001176517"/>
    </source>
</evidence>
<feature type="region of interest" description="Disordered" evidence="1">
    <location>
        <begin position="242"/>
        <end position="294"/>
    </location>
</feature>
<sequence length="294" mass="31031">MVRLGLVCMLLCCGLILDSAAAPVVVGSDSLVPGKRTRGRSNSGGISALFHRAGLVRGGLLNDSKESRNRLGYSGQTGNQGSAQDEDVPESEVETGSSDDDSLSSPPSSSSGKSFIYHTKTQPVTVNPQQMTSSGPSSQSQAANNDTLANLRILKLLQVVPLQEAVTKTKATTKPQSFETVPVAHAAAPHRFDDEDPPADDPPPDDPPPPAPSPSALFDDGFYHPGYKTIAEAQAAAAAGLFPPFDDGLYHPGFRTWQQAAAAAAPPPPPDPPADDPPADERRRRRSMNPLIRR</sequence>
<dbReference type="Proteomes" id="UP001176517">
    <property type="component" value="Unassembled WGS sequence"/>
</dbReference>
<name>A0AAN6GVZ9_9BASI</name>
<keyword evidence="4" id="KW-1185">Reference proteome</keyword>
<accession>A0AAN6GVZ9</accession>
<feature type="compositionally biased region" description="Acidic residues" evidence="1">
    <location>
        <begin position="84"/>
        <end position="102"/>
    </location>
</feature>
<proteinExistence type="predicted"/>
<feature type="region of interest" description="Disordered" evidence="1">
    <location>
        <begin position="190"/>
        <end position="223"/>
    </location>
</feature>
<feature type="signal peptide" evidence="2">
    <location>
        <begin position="1"/>
        <end position="21"/>
    </location>
</feature>
<feature type="compositionally biased region" description="Basic residues" evidence="1">
    <location>
        <begin position="283"/>
        <end position="294"/>
    </location>
</feature>
<feature type="compositionally biased region" description="Acidic residues" evidence="1">
    <location>
        <begin position="194"/>
        <end position="204"/>
    </location>
</feature>
<gene>
    <name evidence="3" type="ORF">OC846_000338</name>
</gene>
<evidence type="ECO:0000256" key="2">
    <source>
        <dbReference type="SAM" id="SignalP"/>
    </source>
</evidence>
<organism evidence="3 4">
    <name type="scientific">Tilletia horrida</name>
    <dbReference type="NCBI Taxonomy" id="155126"/>
    <lineage>
        <taxon>Eukaryota</taxon>
        <taxon>Fungi</taxon>
        <taxon>Dikarya</taxon>
        <taxon>Basidiomycota</taxon>
        <taxon>Ustilaginomycotina</taxon>
        <taxon>Exobasidiomycetes</taxon>
        <taxon>Tilletiales</taxon>
        <taxon>Tilletiaceae</taxon>
        <taxon>Tilletia</taxon>
    </lineage>
</organism>
<protein>
    <submittedName>
        <fullName evidence="3">Uncharacterized protein</fullName>
    </submittedName>
</protein>
<keyword evidence="2" id="KW-0732">Signal</keyword>
<dbReference type="EMBL" id="JAPDMZ010000004">
    <property type="protein sequence ID" value="KAK0557550.1"/>
    <property type="molecule type" value="Genomic_DNA"/>
</dbReference>
<evidence type="ECO:0000256" key="1">
    <source>
        <dbReference type="SAM" id="MobiDB-lite"/>
    </source>
</evidence>
<feature type="compositionally biased region" description="Polar residues" evidence="1">
    <location>
        <begin position="74"/>
        <end position="83"/>
    </location>
</feature>
<comment type="caution">
    <text evidence="3">The sequence shown here is derived from an EMBL/GenBank/DDBJ whole genome shotgun (WGS) entry which is preliminary data.</text>
</comment>
<feature type="region of interest" description="Disordered" evidence="1">
    <location>
        <begin position="66"/>
        <end position="115"/>
    </location>
</feature>
<reference evidence="3" key="1">
    <citation type="journal article" date="2023" name="PhytoFront">
        <title>Draft Genome Resources of Seven Strains of Tilletia horrida, Causal Agent of Kernel Smut of Rice.</title>
        <authorList>
            <person name="Khanal S."/>
            <person name="Antony Babu S."/>
            <person name="Zhou X.G."/>
        </authorList>
    </citation>
    <scope>NUCLEOTIDE SEQUENCE</scope>
    <source>
        <strain evidence="3">TX6</strain>
    </source>
</reference>
<feature type="region of interest" description="Disordered" evidence="1">
    <location>
        <begin position="124"/>
        <end position="143"/>
    </location>
</feature>
<dbReference type="AlphaFoldDB" id="A0AAN6GVZ9"/>
<evidence type="ECO:0000313" key="3">
    <source>
        <dbReference type="EMBL" id="KAK0557550.1"/>
    </source>
</evidence>